<evidence type="ECO:0000256" key="7">
    <source>
        <dbReference type="SAM" id="SignalP"/>
    </source>
</evidence>
<dbReference type="GO" id="GO:0005524">
    <property type="term" value="F:ATP binding"/>
    <property type="evidence" value="ECO:0007669"/>
    <property type="project" value="UniProtKB-KW"/>
</dbReference>
<evidence type="ECO:0000256" key="2">
    <source>
        <dbReference type="ARBA" id="ARBA00022741"/>
    </source>
</evidence>
<dbReference type="InterPro" id="IPR020568">
    <property type="entry name" value="Ribosomal_Su5_D2-typ_SF"/>
</dbReference>
<dbReference type="SUPFAM" id="SSF110942">
    <property type="entry name" value="HSP90 C-terminal domain"/>
    <property type="match status" value="1"/>
</dbReference>
<feature type="binding site" evidence="5">
    <location>
        <begin position="162"/>
        <end position="167"/>
    </location>
    <ligand>
        <name>ATP</name>
        <dbReference type="ChEBI" id="CHEBI:30616"/>
    </ligand>
</feature>
<feature type="binding site" evidence="5">
    <location>
        <position position="77"/>
    </location>
    <ligand>
        <name>ATP</name>
        <dbReference type="ChEBI" id="CHEBI:30616"/>
    </ligand>
</feature>
<feature type="binding site" evidence="5">
    <location>
        <position position="121"/>
    </location>
    <ligand>
        <name>ATP</name>
        <dbReference type="ChEBI" id="CHEBI:30616"/>
    </ligand>
</feature>
<dbReference type="NCBIfam" id="NF003555">
    <property type="entry name" value="PRK05218.1"/>
    <property type="match status" value="1"/>
</dbReference>
<evidence type="ECO:0000313" key="9">
    <source>
        <dbReference type="EMBL" id="CAE0405681.1"/>
    </source>
</evidence>
<dbReference type="GO" id="GO:0140662">
    <property type="term" value="F:ATP-dependent protein folding chaperone"/>
    <property type="evidence" value="ECO:0007669"/>
    <property type="project" value="InterPro"/>
</dbReference>
<dbReference type="InterPro" id="IPR019805">
    <property type="entry name" value="Heat_shock_protein_90_CS"/>
</dbReference>
<dbReference type="EMBL" id="HBIM01004303">
    <property type="protein sequence ID" value="CAE0405681.1"/>
    <property type="molecule type" value="Transcribed_RNA"/>
</dbReference>
<proteinExistence type="inferred from homology"/>
<feature type="chain" id="PRO_5030934036" description="Histidine kinase/HSP90-like ATPase domain-containing protein" evidence="7">
    <location>
        <begin position="24"/>
        <end position="799"/>
    </location>
</feature>
<feature type="binding site" evidence="5">
    <location>
        <position position="216"/>
    </location>
    <ligand>
        <name>ATP</name>
        <dbReference type="ChEBI" id="CHEBI:30616"/>
    </ligand>
</feature>
<dbReference type="Gene3D" id="1.20.120.790">
    <property type="entry name" value="Heat shock protein 90, C-terminal domain"/>
    <property type="match status" value="1"/>
</dbReference>
<name>A0A7S3L0F8_9STRA</name>
<comment type="similarity">
    <text evidence="1">Belongs to the heat shock protein 90 family.</text>
</comment>
<dbReference type="SMART" id="SM00387">
    <property type="entry name" value="HATPase_c"/>
    <property type="match status" value="1"/>
</dbReference>
<dbReference type="PANTHER" id="PTHR11528">
    <property type="entry name" value="HEAT SHOCK PROTEIN 90 FAMILY MEMBER"/>
    <property type="match status" value="1"/>
</dbReference>
<keyword evidence="3 5" id="KW-0067">ATP-binding</keyword>
<feature type="signal peptide" evidence="7">
    <location>
        <begin position="1"/>
        <end position="23"/>
    </location>
</feature>
<accession>A0A7S3L0F8</accession>
<dbReference type="SUPFAM" id="SSF55874">
    <property type="entry name" value="ATPase domain of HSP90 chaperone/DNA topoisomerase II/histidine kinase"/>
    <property type="match status" value="1"/>
</dbReference>
<dbReference type="Gene3D" id="3.40.50.11260">
    <property type="match status" value="1"/>
</dbReference>
<dbReference type="InterPro" id="IPR001404">
    <property type="entry name" value="Hsp90_fam"/>
</dbReference>
<reference evidence="9" key="1">
    <citation type="submission" date="2021-01" db="EMBL/GenBank/DDBJ databases">
        <authorList>
            <person name="Corre E."/>
            <person name="Pelletier E."/>
            <person name="Niang G."/>
            <person name="Scheremetjew M."/>
            <person name="Finn R."/>
            <person name="Kale V."/>
            <person name="Holt S."/>
            <person name="Cochrane G."/>
            <person name="Meng A."/>
            <person name="Brown T."/>
            <person name="Cohen L."/>
        </authorList>
    </citation>
    <scope>NUCLEOTIDE SEQUENCE</scope>
    <source>
        <strain evidence="9">CCMP127</strain>
    </source>
</reference>
<keyword evidence="7" id="KW-0732">Signal</keyword>
<dbReference type="PROSITE" id="PS00298">
    <property type="entry name" value="HSP90"/>
    <property type="match status" value="1"/>
</dbReference>
<dbReference type="InterPro" id="IPR037196">
    <property type="entry name" value="HSP90_C"/>
</dbReference>
<sequence length="799" mass="89837">MKLNFLWKPFLLAAWLGSSLVTAEEEAAAAAASSIDEPPPSNAEHFAFQAEVSRMLDIVVNSLYQHKEVFMRELISNAADALDKYRYLALTEPEAYGDGSDTPLEVRISFDEAARTLTLRDTGVGMTHDDLVSNLGTVARSGTGKFLEALKENADAVSQIGQFGVGFYSAFLVADKVRVKSKNPTDPDVHVWESANGAGDFVVYKTDDAADFARGTEITLHLKEDALEYADAVRLSELVTRYSEFIVHPIFLQITETMQVPVEDEEEAGKSTDLDDEKSEDDLTVEDEEKEPKMKEVTTHTWERLNDNPAIWTREKESISDGEYQSFYNVLSGGDGTEAATWSHFFAEGNINFKSILYLPESVPPSIQYMDIPKGLVRLYVRKVLIGDDFNLLPRYLSFMRGVVDSDDLPLNVNRETLQESKILTIIQKKLVRKAIELIKNFSKEAEEADSGEAEVDADGNVDVEKKNKYLEWYKKFSPNLKLGCIEDEPNRAKLIKLLRFQTSKSNGELVSLSKYVENMKDWQDEIYVIGGASTEEIEKSPFLEPFAEKDLEIVYLTDTIDEYLIKAVGDFEKKKFKQVTSENVKFKDEDEDLIKRREKYYKKEFQPLTKWLRRLFQGSIVRVQVAKRSLGSMPAVVTSSDFGNSANMERIARAQAFQHGVDPSSLMSIKILEINPRHPFVKKLLAEAPAEDADASGDKDIAQSTIDAAWMIHDMAMLNGGYPINDPKAHNNRLTKVLQSQFGLDSVTLEAEVDPPVEEDEAPDVDMGMGGINMEDFDMDSIDLDAMMEQMQAQQDAQ</sequence>
<evidence type="ECO:0000256" key="5">
    <source>
        <dbReference type="PIRSR" id="PIRSR002583-1"/>
    </source>
</evidence>
<gene>
    <name evidence="9" type="ORF">ACOF00016_LOCUS3677</name>
</gene>
<feature type="domain" description="Histidine kinase/HSP90-like ATPase" evidence="8">
    <location>
        <begin position="66"/>
        <end position="226"/>
    </location>
</feature>
<feature type="compositionally biased region" description="Acidic residues" evidence="6">
    <location>
        <begin position="274"/>
        <end position="289"/>
    </location>
</feature>
<feature type="binding site" evidence="5">
    <location>
        <position position="134"/>
    </location>
    <ligand>
        <name>ATP</name>
        <dbReference type="ChEBI" id="CHEBI:30616"/>
    </ligand>
</feature>
<dbReference type="InterPro" id="IPR003594">
    <property type="entry name" value="HATPase_dom"/>
</dbReference>
<dbReference type="FunFam" id="3.30.565.10:FF:000005">
    <property type="entry name" value="Heat shock protein 90"/>
    <property type="match status" value="1"/>
</dbReference>
<organism evidence="9">
    <name type="scientific">Amphora coffeiformis</name>
    <dbReference type="NCBI Taxonomy" id="265554"/>
    <lineage>
        <taxon>Eukaryota</taxon>
        <taxon>Sar</taxon>
        <taxon>Stramenopiles</taxon>
        <taxon>Ochrophyta</taxon>
        <taxon>Bacillariophyta</taxon>
        <taxon>Bacillariophyceae</taxon>
        <taxon>Bacillariophycidae</taxon>
        <taxon>Thalassiophysales</taxon>
        <taxon>Catenulaceae</taxon>
        <taxon>Amphora</taxon>
    </lineage>
</organism>
<keyword evidence="4" id="KW-0143">Chaperone</keyword>
<feature type="binding site" evidence="5">
    <location>
        <begin position="141"/>
        <end position="142"/>
    </location>
    <ligand>
        <name>ATP</name>
        <dbReference type="ChEBI" id="CHEBI:30616"/>
    </ligand>
</feature>
<dbReference type="PRINTS" id="PR00775">
    <property type="entry name" value="HEATSHOCK90"/>
</dbReference>
<feature type="binding site" evidence="5">
    <location>
        <position position="415"/>
    </location>
    <ligand>
        <name>ATP</name>
        <dbReference type="ChEBI" id="CHEBI:30616"/>
    </ligand>
</feature>
<keyword evidence="2 5" id="KW-0547">Nucleotide-binding</keyword>
<dbReference type="Gene3D" id="3.30.230.80">
    <property type="match status" value="1"/>
</dbReference>
<dbReference type="CDD" id="cd16927">
    <property type="entry name" value="HATPase_Hsp90-like"/>
    <property type="match status" value="1"/>
</dbReference>
<evidence type="ECO:0000256" key="3">
    <source>
        <dbReference type="ARBA" id="ARBA00022840"/>
    </source>
</evidence>
<dbReference type="GO" id="GO:0051082">
    <property type="term" value="F:unfolded protein binding"/>
    <property type="evidence" value="ECO:0007669"/>
    <property type="project" value="InterPro"/>
</dbReference>
<evidence type="ECO:0000256" key="1">
    <source>
        <dbReference type="ARBA" id="ARBA00008239"/>
    </source>
</evidence>
<feature type="binding site" evidence="5">
    <location>
        <position position="126"/>
    </location>
    <ligand>
        <name>ATP</name>
        <dbReference type="ChEBI" id="CHEBI:30616"/>
    </ligand>
</feature>
<dbReference type="Gene3D" id="3.30.565.10">
    <property type="entry name" value="Histidine kinase-like ATPase, C-terminal domain"/>
    <property type="match status" value="1"/>
</dbReference>
<dbReference type="InterPro" id="IPR036890">
    <property type="entry name" value="HATPase_C_sf"/>
</dbReference>
<feature type="binding site" evidence="5">
    <location>
        <position position="73"/>
    </location>
    <ligand>
        <name>ATP</name>
        <dbReference type="ChEBI" id="CHEBI:30616"/>
    </ligand>
</feature>
<evidence type="ECO:0000256" key="6">
    <source>
        <dbReference type="SAM" id="MobiDB-lite"/>
    </source>
</evidence>
<dbReference type="HAMAP" id="MF_00505">
    <property type="entry name" value="HSP90"/>
    <property type="match status" value="1"/>
</dbReference>
<feature type="region of interest" description="Disordered" evidence="6">
    <location>
        <begin position="261"/>
        <end position="298"/>
    </location>
</feature>
<dbReference type="PIRSF" id="PIRSF002583">
    <property type="entry name" value="Hsp90"/>
    <property type="match status" value="1"/>
</dbReference>
<evidence type="ECO:0000259" key="8">
    <source>
        <dbReference type="SMART" id="SM00387"/>
    </source>
</evidence>
<protein>
    <recommendedName>
        <fullName evidence="8">Histidine kinase/HSP90-like ATPase domain-containing protein</fullName>
    </recommendedName>
</protein>
<dbReference type="AlphaFoldDB" id="A0A7S3L0F8"/>
<dbReference type="SUPFAM" id="SSF54211">
    <property type="entry name" value="Ribosomal protein S5 domain 2-like"/>
    <property type="match status" value="1"/>
</dbReference>
<evidence type="ECO:0000256" key="4">
    <source>
        <dbReference type="ARBA" id="ARBA00023186"/>
    </source>
</evidence>
<dbReference type="InterPro" id="IPR020575">
    <property type="entry name" value="Hsp90_N"/>
</dbReference>
<dbReference type="Pfam" id="PF00183">
    <property type="entry name" value="HSP90"/>
    <property type="match status" value="1"/>
</dbReference>
<dbReference type="GO" id="GO:0016887">
    <property type="term" value="F:ATP hydrolysis activity"/>
    <property type="evidence" value="ECO:0007669"/>
    <property type="project" value="InterPro"/>
</dbReference>